<name>A0A017T534_9BACT</name>
<dbReference type="InterPro" id="IPR013433">
    <property type="entry name" value="PHA_gran_rgn"/>
</dbReference>
<dbReference type="EMBL" id="ASRX01000040">
    <property type="protein sequence ID" value="EYF03925.1"/>
    <property type="molecule type" value="Genomic_DNA"/>
</dbReference>
<evidence type="ECO:0000313" key="1">
    <source>
        <dbReference type="EMBL" id="EYF03925.1"/>
    </source>
</evidence>
<proteinExistence type="predicted"/>
<evidence type="ECO:0000313" key="2">
    <source>
        <dbReference type="Proteomes" id="UP000019678"/>
    </source>
</evidence>
<dbReference type="Proteomes" id="UP000019678">
    <property type="component" value="Unassembled WGS sequence"/>
</dbReference>
<dbReference type="OrthoDB" id="287584at2"/>
<comment type="caution">
    <text evidence="1">The sequence shown here is derived from an EMBL/GenBank/DDBJ whole genome shotgun (WGS) entry which is preliminary data.</text>
</comment>
<sequence>MATIDIRREHALSKEEARTRAEKLAQGLEQKIGIRWKWAGDNIEFDVPSGAAKGATGKVSVEPKTVRVEIDLPFLLRPMKGTVEAKVKEKLDKLVSGV</sequence>
<reference evidence="1 2" key="1">
    <citation type="submission" date="2013-05" db="EMBL/GenBank/DDBJ databases">
        <title>Genome assembly of Chondromyces apiculatus DSM 436.</title>
        <authorList>
            <person name="Sharma G."/>
            <person name="Khatri I."/>
            <person name="Kaur C."/>
            <person name="Mayilraj S."/>
            <person name="Subramanian S."/>
        </authorList>
    </citation>
    <scope>NUCLEOTIDE SEQUENCE [LARGE SCALE GENOMIC DNA]</scope>
    <source>
        <strain evidence="1 2">DSM 436</strain>
    </source>
</reference>
<protein>
    <recommendedName>
        <fullName evidence="3">Polyhydroxyalkanoic acid system protein</fullName>
    </recommendedName>
</protein>
<dbReference type="STRING" id="1192034.CAP_5026"/>
<gene>
    <name evidence="1" type="ORF">CAP_5026</name>
</gene>
<dbReference type="Pfam" id="PF09650">
    <property type="entry name" value="PHA_gran_rgn"/>
    <property type="match status" value="1"/>
</dbReference>
<dbReference type="NCBIfam" id="TIGR02610">
    <property type="entry name" value="PHA_gran_rgn"/>
    <property type="match status" value="1"/>
</dbReference>
<keyword evidence="2" id="KW-1185">Reference proteome</keyword>
<accession>A0A017T534</accession>
<dbReference type="RefSeq" id="WP_044245112.1">
    <property type="nucleotide sequence ID" value="NZ_ASRX01000040.1"/>
</dbReference>
<evidence type="ECO:0008006" key="3">
    <source>
        <dbReference type="Google" id="ProtNLM"/>
    </source>
</evidence>
<dbReference type="AlphaFoldDB" id="A0A017T534"/>
<organism evidence="1 2">
    <name type="scientific">Chondromyces apiculatus DSM 436</name>
    <dbReference type="NCBI Taxonomy" id="1192034"/>
    <lineage>
        <taxon>Bacteria</taxon>
        <taxon>Pseudomonadati</taxon>
        <taxon>Myxococcota</taxon>
        <taxon>Polyangia</taxon>
        <taxon>Polyangiales</taxon>
        <taxon>Polyangiaceae</taxon>
        <taxon>Chondromyces</taxon>
    </lineage>
</organism>